<dbReference type="AlphaFoldDB" id="A0A0F9NM04"/>
<comment type="caution">
    <text evidence="1">The sequence shown here is derived from an EMBL/GenBank/DDBJ whole genome shotgun (WGS) entry which is preliminary data.</text>
</comment>
<protein>
    <submittedName>
        <fullName evidence="1">Uncharacterized protein</fullName>
    </submittedName>
</protein>
<gene>
    <name evidence="1" type="ORF">LCGC14_0950760</name>
</gene>
<sequence length="72" mass="7738">MYSLMITIESIALAAGLKTLSAILAVKIYQQANTATLEPDDDYSIPSLIWPPPNMTNVPLHDDLLLGGVARA</sequence>
<proteinExistence type="predicted"/>
<name>A0A0F9NM04_9ZZZZ</name>
<organism evidence="1">
    <name type="scientific">marine sediment metagenome</name>
    <dbReference type="NCBI Taxonomy" id="412755"/>
    <lineage>
        <taxon>unclassified sequences</taxon>
        <taxon>metagenomes</taxon>
        <taxon>ecological metagenomes</taxon>
    </lineage>
</organism>
<accession>A0A0F9NM04</accession>
<evidence type="ECO:0000313" key="1">
    <source>
        <dbReference type="EMBL" id="KKN18929.1"/>
    </source>
</evidence>
<dbReference type="EMBL" id="LAZR01003381">
    <property type="protein sequence ID" value="KKN18929.1"/>
    <property type="molecule type" value="Genomic_DNA"/>
</dbReference>
<reference evidence="1" key="1">
    <citation type="journal article" date="2015" name="Nature">
        <title>Complex archaea that bridge the gap between prokaryotes and eukaryotes.</title>
        <authorList>
            <person name="Spang A."/>
            <person name="Saw J.H."/>
            <person name="Jorgensen S.L."/>
            <person name="Zaremba-Niedzwiedzka K."/>
            <person name="Martijn J."/>
            <person name="Lind A.E."/>
            <person name="van Eijk R."/>
            <person name="Schleper C."/>
            <person name="Guy L."/>
            <person name="Ettema T.J."/>
        </authorList>
    </citation>
    <scope>NUCLEOTIDE SEQUENCE</scope>
</reference>